<dbReference type="PANTHER" id="PTHR11559">
    <property type="entry name" value="CARBOXYLESTERASE"/>
    <property type="match status" value="1"/>
</dbReference>
<feature type="domain" description="Carboxylesterase type B" evidence="2">
    <location>
        <begin position="34"/>
        <end position="241"/>
    </location>
</feature>
<evidence type="ECO:0000313" key="3">
    <source>
        <dbReference type="Ensembl" id="ENSMSIP00000027495.1"/>
    </source>
</evidence>
<dbReference type="AlphaFoldDB" id="A0A8C6HUT8"/>
<reference evidence="3" key="1">
    <citation type="submission" date="2025-08" db="UniProtKB">
        <authorList>
            <consortium name="Ensembl"/>
        </authorList>
    </citation>
    <scope>IDENTIFICATION</scope>
</reference>
<dbReference type="Gene3D" id="3.40.50.1820">
    <property type="entry name" value="alpha/beta hydrolase"/>
    <property type="match status" value="1"/>
</dbReference>
<evidence type="ECO:0000313" key="4">
    <source>
        <dbReference type="Proteomes" id="UP000694415"/>
    </source>
</evidence>
<protein>
    <recommendedName>
        <fullName evidence="2">Carboxylesterase type B domain-containing protein</fullName>
    </recommendedName>
</protein>
<dbReference type="InterPro" id="IPR002018">
    <property type="entry name" value="CarbesteraseB"/>
</dbReference>
<reference evidence="3" key="2">
    <citation type="submission" date="2025-09" db="UniProtKB">
        <authorList>
            <consortium name="Ensembl"/>
        </authorList>
    </citation>
    <scope>IDENTIFICATION</scope>
</reference>
<name>A0A8C6HUT8_MUSSI</name>
<dbReference type="InterPro" id="IPR029058">
    <property type="entry name" value="AB_hydrolase_fold"/>
</dbReference>
<organism evidence="3 4">
    <name type="scientific">Mus spicilegus</name>
    <name type="common">Mound-building mouse</name>
    <dbReference type="NCBI Taxonomy" id="10103"/>
    <lineage>
        <taxon>Eukaryota</taxon>
        <taxon>Metazoa</taxon>
        <taxon>Chordata</taxon>
        <taxon>Craniata</taxon>
        <taxon>Vertebrata</taxon>
        <taxon>Euteleostomi</taxon>
        <taxon>Mammalia</taxon>
        <taxon>Eutheria</taxon>
        <taxon>Euarchontoglires</taxon>
        <taxon>Glires</taxon>
        <taxon>Rodentia</taxon>
        <taxon>Myomorpha</taxon>
        <taxon>Muroidea</taxon>
        <taxon>Muridae</taxon>
        <taxon>Murinae</taxon>
        <taxon>Mus</taxon>
        <taxon>Mus</taxon>
    </lineage>
</organism>
<sequence>TDLEALIHCLRAKSKQEILAINQVFKMIPAAGPKDFHPVPSIIGVNTDKYGWGVPTIMGLYHIIENITRETLPAVLKSTAAQMMLPPECSHLLVEEYMGDTEDPETLQAQFREMLGDFMFVIPALQVAHFHSQAPVYFYEFQHLSSFIKHVRPSHVKADHGDDVAFVFGSYLWDMNFDLTEEEELLKRRVMKYWANFLRNGNPNSEGLPYWPVMDHDEQYLQLDTQPAVGRALKARRLQFWTKTLPQKIQELKCSQDKHAEL</sequence>
<evidence type="ECO:0000256" key="1">
    <source>
        <dbReference type="ARBA" id="ARBA00005964"/>
    </source>
</evidence>
<dbReference type="Pfam" id="PF00135">
    <property type="entry name" value="COesterase"/>
    <property type="match status" value="1"/>
</dbReference>
<keyword evidence="4" id="KW-1185">Reference proteome</keyword>
<dbReference type="SUPFAM" id="SSF53474">
    <property type="entry name" value="alpha/beta-Hydrolases"/>
    <property type="match status" value="1"/>
</dbReference>
<dbReference type="GeneTree" id="ENSGT00940000153793"/>
<proteinExistence type="inferred from homology"/>
<dbReference type="FunFam" id="3.40.50.1820:FF:001133">
    <property type="entry name" value="2210023G05Rik protein"/>
    <property type="match status" value="1"/>
</dbReference>
<evidence type="ECO:0000259" key="2">
    <source>
        <dbReference type="Pfam" id="PF00135"/>
    </source>
</evidence>
<accession>A0A8C6HUT8</accession>
<dbReference type="Proteomes" id="UP000694415">
    <property type="component" value="Unplaced"/>
</dbReference>
<comment type="similarity">
    <text evidence="1">Belongs to the type-B carboxylesterase/lipase family.</text>
</comment>
<dbReference type="InterPro" id="IPR050309">
    <property type="entry name" value="Type-B_Carboxylest/Lipase"/>
</dbReference>
<dbReference type="Ensembl" id="ENSMSIT00000034661.1">
    <property type="protein sequence ID" value="ENSMSIP00000027495.1"/>
    <property type="gene ID" value="ENSMSIG00000023192.1"/>
</dbReference>